<dbReference type="Pfam" id="PF10431">
    <property type="entry name" value="ClpB_D2-small"/>
    <property type="match status" value="1"/>
</dbReference>
<dbReference type="GO" id="GO:0034605">
    <property type="term" value="P:cellular response to heat"/>
    <property type="evidence" value="ECO:0007669"/>
    <property type="project" value="TreeGrafter"/>
</dbReference>
<dbReference type="AlphaFoldDB" id="A0A1F4UMX2"/>
<dbReference type="InterPro" id="IPR041546">
    <property type="entry name" value="ClpA/ClpB_AAA_lid"/>
</dbReference>
<evidence type="ECO:0000313" key="8">
    <source>
        <dbReference type="Proteomes" id="UP000178615"/>
    </source>
</evidence>
<evidence type="ECO:0000256" key="3">
    <source>
        <dbReference type="ARBA" id="ARBA00022840"/>
    </source>
</evidence>
<evidence type="ECO:0000259" key="5">
    <source>
        <dbReference type="SMART" id="SM00382"/>
    </source>
</evidence>
<dbReference type="FunFam" id="3.40.50.300:FF:000025">
    <property type="entry name" value="ATP-dependent Clp protease subunit"/>
    <property type="match status" value="1"/>
</dbReference>
<keyword evidence="1" id="KW-0677">Repeat</keyword>
<feature type="domain" description="AAA+ ATPase" evidence="5">
    <location>
        <begin position="162"/>
        <end position="298"/>
    </location>
</feature>
<dbReference type="PRINTS" id="PR00300">
    <property type="entry name" value="CLPPROTEASEA"/>
</dbReference>
<dbReference type="Gene3D" id="3.40.50.300">
    <property type="entry name" value="P-loop containing nucleotide triphosphate hydrolases"/>
    <property type="match status" value="2"/>
</dbReference>
<dbReference type="SMART" id="SM01086">
    <property type="entry name" value="ClpB_D2-small"/>
    <property type="match status" value="1"/>
</dbReference>
<dbReference type="PANTHER" id="PTHR11638:SF18">
    <property type="entry name" value="HEAT SHOCK PROTEIN 104"/>
    <property type="match status" value="1"/>
</dbReference>
<dbReference type="Gene3D" id="1.10.8.60">
    <property type="match status" value="2"/>
</dbReference>
<organism evidence="7 8">
    <name type="scientific">candidate division WWE3 bacterium RBG_19FT_COMBO_34_6</name>
    <dbReference type="NCBI Taxonomy" id="1802612"/>
    <lineage>
        <taxon>Bacteria</taxon>
        <taxon>Katanobacteria</taxon>
    </lineage>
</organism>
<dbReference type="CDD" id="cd00009">
    <property type="entry name" value="AAA"/>
    <property type="match status" value="1"/>
</dbReference>
<evidence type="ECO:0008006" key="9">
    <source>
        <dbReference type="Google" id="ProtNLM"/>
    </source>
</evidence>
<gene>
    <name evidence="7" type="ORF">A2V49_00275</name>
</gene>
<dbReference type="GO" id="GO:0005524">
    <property type="term" value="F:ATP binding"/>
    <property type="evidence" value="ECO:0007669"/>
    <property type="project" value="UniProtKB-KW"/>
</dbReference>
<keyword evidence="3" id="KW-0067">ATP-binding</keyword>
<dbReference type="InterPro" id="IPR003593">
    <property type="entry name" value="AAA+_ATPase"/>
</dbReference>
<dbReference type="Pfam" id="PF07724">
    <property type="entry name" value="AAA_2"/>
    <property type="match status" value="1"/>
</dbReference>
<dbReference type="InterPro" id="IPR019489">
    <property type="entry name" value="Clp_ATPase_C"/>
</dbReference>
<protein>
    <recommendedName>
        <fullName evidence="9">Clp R domain-containing protein</fullName>
    </recommendedName>
</protein>
<keyword evidence="2" id="KW-0547">Nucleotide-binding</keyword>
<dbReference type="GO" id="GO:0016887">
    <property type="term" value="F:ATP hydrolysis activity"/>
    <property type="evidence" value="ECO:0007669"/>
    <property type="project" value="InterPro"/>
</dbReference>
<evidence type="ECO:0000259" key="6">
    <source>
        <dbReference type="SMART" id="SM01086"/>
    </source>
</evidence>
<proteinExistence type="predicted"/>
<dbReference type="SMART" id="SM00382">
    <property type="entry name" value="AAA"/>
    <property type="match status" value="2"/>
</dbReference>
<evidence type="ECO:0000256" key="4">
    <source>
        <dbReference type="ARBA" id="ARBA00023186"/>
    </source>
</evidence>
<dbReference type="Pfam" id="PF17871">
    <property type="entry name" value="AAA_lid_9"/>
    <property type="match status" value="1"/>
</dbReference>
<dbReference type="EMBL" id="MEUV01000013">
    <property type="protein sequence ID" value="OGC46140.1"/>
    <property type="molecule type" value="Genomic_DNA"/>
</dbReference>
<sequence length="765" mass="86196">MILDRLTDKAKDFVTKASKDRNLNAKQVISYIIDSGGMGKHLIEAVPPIGVKNTQEINIEKLLKEAYLQSIRLEHTYVGTEHFYLALLKMVNSKSLDLAKIELVKVGIFPNTVKPVDENSKKTPLLDVFGDDLTNRSVKIANYDIIYRTEYEKLVSTLLLKDKSNALLIGEPGVGKTSIIHLLVQNINSLSIPPSLAGYRVKSISLLSFMTNLINKGGLEYGVAALIDELRLFNRVILVFDNFQDIFFSTPAGLTIPIFYTILKSALANEKIKVIADMSTSMYEKIVSENETVIDNFTIIEVEEPSTAETKDIMKSNAKKFEEYHNVVITDEIIDYVYEQSQKEIKNSKFPKKALDLLDFTCASVISKKTKIPSSYKDMVDKSFDLSIDLDALVGEGQYDKALRARNKIKKIEDTLTQKEKKIFKHYRKINISKKDVNKVLNLLDLGNQEIKSSRNLVKLSKLAVSIKKLLVGQDEAVDKVSKALIRSKLGLRSKKRPLGNFFFLGPTGVGKTELAKVLALQIFAKDEYQGLIRLDMSDFSEKHTVARLVGAPPGYVGFGEGGELTSKIDAHPNSVVLFDEIEKAHPDVLNILLQIMEEGELADARGNIFDFSKSVIILTSNIGTEILYNKGIGFEEREIEDKNIENRLKENLKKILKPELLNRFDEVIVFARLTKHDQLKILELLLSEVSKALENQEVSLSIGMPIKKNLLEKGYSKEYGARALRRTVEKELLDRVAQILLENESRPLKLEAKLENNQMIIKVI</sequence>
<feature type="domain" description="AAA+ ATPase" evidence="5">
    <location>
        <begin position="498"/>
        <end position="675"/>
    </location>
</feature>
<evidence type="ECO:0000256" key="2">
    <source>
        <dbReference type="ARBA" id="ARBA00022741"/>
    </source>
</evidence>
<dbReference type="CDD" id="cd19499">
    <property type="entry name" value="RecA-like_ClpB_Hsp104-like"/>
    <property type="match status" value="1"/>
</dbReference>
<dbReference type="Gene3D" id="4.10.860.10">
    <property type="entry name" value="UVR domain"/>
    <property type="match status" value="1"/>
</dbReference>
<name>A0A1F4UMX2_UNCKA</name>
<dbReference type="InterPro" id="IPR003959">
    <property type="entry name" value="ATPase_AAA_core"/>
</dbReference>
<dbReference type="GO" id="GO:0005737">
    <property type="term" value="C:cytoplasm"/>
    <property type="evidence" value="ECO:0007669"/>
    <property type="project" value="TreeGrafter"/>
</dbReference>
<dbReference type="PANTHER" id="PTHR11638">
    <property type="entry name" value="ATP-DEPENDENT CLP PROTEASE"/>
    <property type="match status" value="1"/>
</dbReference>
<dbReference type="InterPro" id="IPR050130">
    <property type="entry name" value="ClpA_ClpB"/>
</dbReference>
<comment type="caution">
    <text evidence="7">The sequence shown here is derived from an EMBL/GenBank/DDBJ whole genome shotgun (WGS) entry which is preliminary data.</text>
</comment>
<feature type="domain" description="Clp ATPase C-terminal" evidence="6">
    <location>
        <begin position="674"/>
        <end position="762"/>
    </location>
</feature>
<dbReference type="InterPro" id="IPR027417">
    <property type="entry name" value="P-loop_NTPase"/>
</dbReference>
<dbReference type="Proteomes" id="UP000178615">
    <property type="component" value="Unassembled WGS sequence"/>
</dbReference>
<evidence type="ECO:0000256" key="1">
    <source>
        <dbReference type="ARBA" id="ARBA00022737"/>
    </source>
</evidence>
<accession>A0A1F4UMX2</accession>
<dbReference type="SUPFAM" id="SSF52540">
    <property type="entry name" value="P-loop containing nucleoside triphosphate hydrolases"/>
    <property type="match status" value="2"/>
</dbReference>
<dbReference type="InterPro" id="IPR001270">
    <property type="entry name" value="ClpA/B"/>
</dbReference>
<reference evidence="7 8" key="1">
    <citation type="journal article" date="2016" name="Nat. Commun.">
        <title>Thousands of microbial genomes shed light on interconnected biogeochemical processes in an aquifer system.</title>
        <authorList>
            <person name="Anantharaman K."/>
            <person name="Brown C.T."/>
            <person name="Hug L.A."/>
            <person name="Sharon I."/>
            <person name="Castelle C.J."/>
            <person name="Probst A.J."/>
            <person name="Thomas B.C."/>
            <person name="Singh A."/>
            <person name="Wilkins M.J."/>
            <person name="Karaoz U."/>
            <person name="Brodie E.L."/>
            <person name="Williams K.H."/>
            <person name="Hubbard S.S."/>
            <person name="Banfield J.F."/>
        </authorList>
    </citation>
    <scope>NUCLEOTIDE SEQUENCE [LARGE SCALE GENOMIC DNA]</scope>
</reference>
<keyword evidence="4" id="KW-0143">Chaperone</keyword>
<evidence type="ECO:0000313" key="7">
    <source>
        <dbReference type="EMBL" id="OGC46140.1"/>
    </source>
</evidence>